<reference evidence="3 4" key="1">
    <citation type="journal article" date="2010" name="Stand. Genomic Sci.">
        <title>Complete genome sequence of Spirosoma linguale type strain (1).</title>
        <authorList>
            <person name="Lail K."/>
            <person name="Sikorski J."/>
            <person name="Saunders E."/>
            <person name="Lapidus A."/>
            <person name="Glavina Del Rio T."/>
            <person name="Copeland A."/>
            <person name="Tice H."/>
            <person name="Cheng J.-F."/>
            <person name="Lucas S."/>
            <person name="Nolan M."/>
            <person name="Bruce D."/>
            <person name="Goodwin L."/>
            <person name="Pitluck S."/>
            <person name="Ivanova N."/>
            <person name="Mavromatis K."/>
            <person name="Ovchinnikova G."/>
            <person name="Pati A."/>
            <person name="Chen A."/>
            <person name="Palaniappan K."/>
            <person name="Land M."/>
            <person name="Hauser L."/>
            <person name="Chang Y.-J."/>
            <person name="Jeffries C.D."/>
            <person name="Chain P."/>
            <person name="Brettin T."/>
            <person name="Detter J.C."/>
            <person name="Schuetze A."/>
            <person name="Rohde M."/>
            <person name="Tindall B.J."/>
            <person name="Goeker M."/>
            <person name="Bristow J."/>
            <person name="Eisen J.A."/>
            <person name="Markowitz V."/>
            <person name="Hugenholtz P."/>
            <person name="Kyrpides N.C."/>
            <person name="Klenk H.-P."/>
            <person name="Chen F."/>
        </authorList>
    </citation>
    <scope>NUCLEOTIDE SEQUENCE [LARGE SCALE GENOMIC DNA]</scope>
    <source>
        <strain evidence="4">ATCC 33905 / DSM 74 / LMG 10896 / Claus 1</strain>
    </source>
</reference>
<dbReference type="InterPro" id="IPR013780">
    <property type="entry name" value="Glyco_hydro_b"/>
</dbReference>
<dbReference type="Proteomes" id="UP000002028">
    <property type="component" value="Chromosome"/>
</dbReference>
<feature type="signal peptide" evidence="1">
    <location>
        <begin position="1"/>
        <end position="22"/>
    </location>
</feature>
<protein>
    <recommendedName>
        <fullName evidence="2">Endo-beta-1,6-galactanase-like domain-containing protein</fullName>
    </recommendedName>
</protein>
<dbReference type="InterPro" id="IPR017853">
    <property type="entry name" value="GH"/>
</dbReference>
<evidence type="ECO:0000313" key="3">
    <source>
        <dbReference type="EMBL" id="ADB38893.1"/>
    </source>
</evidence>
<sequence length="537" mass="60040">MHLTRTIALLTLLASISGTIMVTEPPAQPTELLNRHLVVSDEPVVINLQEEFQTIHSFGASDCWSAKYIGKWQDETKKNQIADLLFSLDTLSNGQPKGIGLSLWRINIGAGSYEQGDSSSITDSWRREECFLNPDGRYDWTKQAGSQWFLQAARRRGVRYALGFTNSAPVQMTRNRKAFSPGGRSFNLKPTAIEPFANFLTTVADHFKLDYLSPINEPQWEWTAEKNGRAKQEGSPAENTDIAAITQTLSAKLSQRQSKTRIVTGETAQLDYLYAKAESGRGRQLDYFFAPTEAPAVMKLPNVEPVWAYHSYFTTCRDSTLVDVRRKAAQQAKAVGSPMLWQSEFGVLGDICGQYNGGPRHTNIDYGLYVAKVIHNDLTVANVTSWQWWLAINPYNYSDGLVYINGLDGSYKNHDNARNDGQVVDSKQLWAFGNYARFVRPGMKRIAVRLADNNPVKEAGQCMVSAYKDERRKQLVLVCINMTSTARTLPLKGPAIRNSRFTSYTTSETKTLAKSVVSSDAIQLEPKSVITLVGNYK</sequence>
<dbReference type="InterPro" id="IPR039514">
    <property type="entry name" value="6GAL-like"/>
</dbReference>
<dbReference type="KEGG" id="sli:Slin_2880"/>
<dbReference type="InterPro" id="IPR039743">
    <property type="entry name" value="6GAL/EXGAL"/>
</dbReference>
<dbReference type="SUPFAM" id="SSF51011">
    <property type="entry name" value="Glycosyl hydrolase domain"/>
    <property type="match status" value="1"/>
</dbReference>
<dbReference type="PANTHER" id="PTHR42767">
    <property type="entry name" value="ENDO-BETA-1,6-GALACTANASE"/>
    <property type="match status" value="1"/>
</dbReference>
<organism evidence="3 4">
    <name type="scientific">Spirosoma linguale (strain ATCC 33905 / DSM 74 / LMG 10896 / Claus 1)</name>
    <dbReference type="NCBI Taxonomy" id="504472"/>
    <lineage>
        <taxon>Bacteria</taxon>
        <taxon>Pseudomonadati</taxon>
        <taxon>Bacteroidota</taxon>
        <taxon>Cytophagia</taxon>
        <taxon>Cytophagales</taxon>
        <taxon>Cytophagaceae</taxon>
        <taxon>Spirosoma</taxon>
    </lineage>
</organism>
<dbReference type="SUPFAM" id="SSF51445">
    <property type="entry name" value="(Trans)glycosidases"/>
    <property type="match status" value="1"/>
</dbReference>
<dbReference type="eggNOG" id="COG5520">
    <property type="taxonomic scope" value="Bacteria"/>
</dbReference>
<dbReference type="PANTHER" id="PTHR42767:SF1">
    <property type="entry name" value="ENDO-BETA-1,6-GALACTANASE-LIKE DOMAIN-CONTAINING PROTEIN"/>
    <property type="match status" value="1"/>
</dbReference>
<evidence type="ECO:0000259" key="2">
    <source>
        <dbReference type="Pfam" id="PF14587"/>
    </source>
</evidence>
<evidence type="ECO:0000313" key="4">
    <source>
        <dbReference type="Proteomes" id="UP000002028"/>
    </source>
</evidence>
<dbReference type="AlphaFoldDB" id="D2QJI0"/>
<dbReference type="STRING" id="504472.Slin_2880"/>
<feature type="domain" description="Endo-beta-1,6-galactanase-like" evidence="2">
    <location>
        <begin position="44"/>
        <end position="403"/>
    </location>
</feature>
<dbReference type="Gene3D" id="2.60.40.1180">
    <property type="entry name" value="Golgi alpha-mannosidase II"/>
    <property type="match status" value="1"/>
</dbReference>
<dbReference type="GO" id="GO:0004553">
    <property type="term" value="F:hydrolase activity, hydrolyzing O-glycosyl compounds"/>
    <property type="evidence" value="ECO:0007669"/>
    <property type="project" value="InterPro"/>
</dbReference>
<dbReference type="Pfam" id="PF14587">
    <property type="entry name" value="Glyco_hydr_30_2"/>
    <property type="match status" value="1"/>
</dbReference>
<feature type="chain" id="PRO_5003034857" description="Endo-beta-1,6-galactanase-like domain-containing protein" evidence="1">
    <location>
        <begin position="23"/>
        <end position="537"/>
    </location>
</feature>
<proteinExistence type="predicted"/>
<dbReference type="CAZy" id="GH30">
    <property type="family name" value="Glycoside Hydrolase Family 30"/>
</dbReference>
<keyword evidence="1" id="KW-0732">Signal</keyword>
<evidence type="ECO:0000256" key="1">
    <source>
        <dbReference type="SAM" id="SignalP"/>
    </source>
</evidence>
<name>D2QJI0_SPILD</name>
<dbReference type="RefSeq" id="WP_012927423.1">
    <property type="nucleotide sequence ID" value="NC_013730.1"/>
</dbReference>
<gene>
    <name evidence="3" type="ordered locus">Slin_2880</name>
</gene>
<dbReference type="HOGENOM" id="CLU_031530_0_0_10"/>
<dbReference type="EMBL" id="CP001769">
    <property type="protein sequence ID" value="ADB38893.1"/>
    <property type="molecule type" value="Genomic_DNA"/>
</dbReference>
<accession>D2QJI0</accession>
<keyword evidence="4" id="KW-1185">Reference proteome</keyword>
<dbReference type="Gene3D" id="3.20.20.80">
    <property type="entry name" value="Glycosidases"/>
    <property type="match status" value="1"/>
</dbReference>